<dbReference type="InterPro" id="IPR011993">
    <property type="entry name" value="PH-like_dom_sf"/>
</dbReference>
<proteinExistence type="inferred from homology"/>
<dbReference type="GO" id="GO:0016020">
    <property type="term" value="C:membrane"/>
    <property type="evidence" value="ECO:0007669"/>
    <property type="project" value="TreeGrafter"/>
</dbReference>
<dbReference type="PANTHER" id="PTHR10807">
    <property type="entry name" value="MYOTUBULARIN-RELATED"/>
    <property type="match status" value="1"/>
</dbReference>
<protein>
    <recommendedName>
        <fullName evidence="2">Myotubularin phosphatase domain-containing protein</fullName>
    </recommendedName>
</protein>
<dbReference type="InterPro" id="IPR029021">
    <property type="entry name" value="Prot-tyrosine_phosphatase-like"/>
</dbReference>
<dbReference type="PROSITE" id="PS51339">
    <property type="entry name" value="PPASE_MYOTUBULARIN"/>
    <property type="match status" value="1"/>
</dbReference>
<dbReference type="Proteomes" id="UP001378592">
    <property type="component" value="Unassembled WGS sequence"/>
</dbReference>
<dbReference type="PANTHER" id="PTHR10807:SF110">
    <property type="entry name" value="FI17948P1"/>
    <property type="match status" value="1"/>
</dbReference>
<evidence type="ECO:0000313" key="4">
    <source>
        <dbReference type="Proteomes" id="UP001378592"/>
    </source>
</evidence>
<evidence type="ECO:0000256" key="1">
    <source>
        <dbReference type="ARBA" id="ARBA00007471"/>
    </source>
</evidence>
<dbReference type="GO" id="GO:0046856">
    <property type="term" value="P:phosphatidylinositol dephosphorylation"/>
    <property type="evidence" value="ECO:0007669"/>
    <property type="project" value="TreeGrafter"/>
</dbReference>
<dbReference type="EMBL" id="JAZDUA010000224">
    <property type="protein sequence ID" value="KAK7863640.1"/>
    <property type="molecule type" value="Genomic_DNA"/>
</dbReference>
<keyword evidence="4" id="KW-1185">Reference proteome</keyword>
<name>A0AAN9Z6M3_9ORTH</name>
<dbReference type="InterPro" id="IPR022587">
    <property type="entry name" value="MTMR12-like_C"/>
</dbReference>
<dbReference type="GO" id="GO:0005737">
    <property type="term" value="C:cytoplasm"/>
    <property type="evidence" value="ECO:0007669"/>
    <property type="project" value="TreeGrafter"/>
</dbReference>
<dbReference type="InterPro" id="IPR030564">
    <property type="entry name" value="Myotubularin"/>
</dbReference>
<dbReference type="Pfam" id="PF12578">
    <property type="entry name" value="3-PAP"/>
    <property type="match status" value="1"/>
</dbReference>
<gene>
    <name evidence="3" type="ORF">R5R35_006174</name>
</gene>
<dbReference type="InterPro" id="IPR010569">
    <property type="entry name" value="Myotubularin-like_Pase_dom"/>
</dbReference>
<accession>A0AAN9Z6M3</accession>
<dbReference type="SUPFAM" id="SSF50729">
    <property type="entry name" value="PH domain-like"/>
    <property type="match status" value="1"/>
</dbReference>
<reference evidence="3 4" key="1">
    <citation type="submission" date="2024-03" db="EMBL/GenBank/DDBJ databases">
        <title>The genome assembly and annotation of the cricket Gryllus longicercus Weissman &amp; Gray.</title>
        <authorList>
            <person name="Szrajer S."/>
            <person name="Gray D."/>
            <person name="Ylla G."/>
        </authorList>
    </citation>
    <scope>NUCLEOTIDE SEQUENCE [LARGE SCALE GENOMIC DNA]</scope>
    <source>
        <strain evidence="3">DAG 2021-001</strain>
        <tissue evidence="3">Whole body minus gut</tissue>
    </source>
</reference>
<dbReference type="CDD" id="cd14537">
    <property type="entry name" value="PTP-MTMR10-like"/>
    <property type="match status" value="1"/>
</dbReference>
<organism evidence="3 4">
    <name type="scientific">Gryllus longicercus</name>
    <dbReference type="NCBI Taxonomy" id="2509291"/>
    <lineage>
        <taxon>Eukaryota</taxon>
        <taxon>Metazoa</taxon>
        <taxon>Ecdysozoa</taxon>
        <taxon>Arthropoda</taxon>
        <taxon>Hexapoda</taxon>
        <taxon>Insecta</taxon>
        <taxon>Pterygota</taxon>
        <taxon>Neoptera</taxon>
        <taxon>Polyneoptera</taxon>
        <taxon>Orthoptera</taxon>
        <taxon>Ensifera</taxon>
        <taxon>Gryllidea</taxon>
        <taxon>Grylloidea</taxon>
        <taxon>Gryllidae</taxon>
        <taxon>Gryllinae</taxon>
        <taxon>Gryllus</taxon>
    </lineage>
</organism>
<dbReference type="Pfam" id="PF06602">
    <property type="entry name" value="Myotub-related"/>
    <property type="match status" value="2"/>
</dbReference>
<comment type="similarity">
    <text evidence="1">Belongs to the protein-tyrosine phosphatase family. Non-receptor class myotubularin subfamily.</text>
</comment>
<dbReference type="SUPFAM" id="SSF52799">
    <property type="entry name" value="(Phosphotyrosine protein) phosphatases II"/>
    <property type="match status" value="1"/>
</dbReference>
<evidence type="ECO:0000259" key="2">
    <source>
        <dbReference type="PROSITE" id="PS51339"/>
    </source>
</evidence>
<dbReference type="AlphaFoldDB" id="A0AAN9Z6M3"/>
<comment type="caution">
    <text evidence="3">The sequence shown here is derived from an EMBL/GenBank/DDBJ whole genome shotgun (WGS) entry which is preliminary data.</text>
</comment>
<dbReference type="Gene3D" id="2.30.29.30">
    <property type="entry name" value="Pleckstrin-homology domain (PH domain)/Phosphotyrosine-binding domain (PTB)"/>
    <property type="match status" value="1"/>
</dbReference>
<evidence type="ECO:0000313" key="3">
    <source>
        <dbReference type="EMBL" id="KAK7863640.1"/>
    </source>
</evidence>
<feature type="domain" description="Myotubularin phosphatase" evidence="2">
    <location>
        <begin position="193"/>
        <end position="547"/>
    </location>
</feature>
<sequence length="646" mass="73755">MSDKMSNSFKSYVGIEDYDLQSLNVSGDDSFSDLNPRLLTGEMVVAEAQKVLLFAPVSSNNKGKSGTLSVTNFKLSFVTTEERSREDTISQQNCLLAEYDICLSNVDMIYQIIGDKRRRLLPGSSVPDKVKGLCILCKNMKVMQFSFKFSPVDHGKTITNALLHHAFPRRHQLLFAYDYREQYYNCLQDACWYRYEHDWKNELERSRCSGWRISLANESFHLSTSMPQWLVVPVTVMDWQLTDAARHFRGSRPPVWCWGTKQGAALVRMADLLPTITERTQENTMLEHVRKSHPTRRQPLLLDLGKDLPTPRDVQTSFLKLRDLCAPDNLRQFQIQEKDFLTQLESSRWLHLISACLHKSVDAAEAMQNGSTVVLQEFDGRDMCCVVASLVQLILDPYWRTCVGFRTLIQKEWIVMGHPFCSRLGHVYRSENELAPVFLIFLDCVWQLTQQFPSAFEFTETFLTTLWDSAHVSIFDTFLFDCERDRLLAVTDPHNPLVLRSVWDWGEQFPEPRDVALFTNPLFTCSERRMLRPRWVLPDISLWTQCYLRWIPMLEIRGGGHPQVDLYLRMLVVEIAAIQGQMAGSSGPGDSRVADKLAVGVDAATLVGSFFPFSRSGGAATAQSQLFNSFPGEHALDSLSLQNAPD</sequence>